<dbReference type="AlphaFoldDB" id="A0A6S7G3R7"/>
<protein>
    <submittedName>
        <fullName evidence="4">Uncharacterized protein</fullName>
    </submittedName>
</protein>
<name>A0A6S7G3R7_PARCT</name>
<keyword evidence="2" id="KW-0479">Metal-binding</keyword>
<evidence type="ECO:0000313" key="5">
    <source>
        <dbReference type="Proteomes" id="UP001152795"/>
    </source>
</evidence>
<dbReference type="EMBL" id="CACRXK020000620">
    <property type="protein sequence ID" value="CAB3983489.1"/>
    <property type="molecule type" value="Genomic_DNA"/>
</dbReference>
<proteinExistence type="predicted"/>
<evidence type="ECO:0000256" key="1">
    <source>
        <dbReference type="ARBA" id="ARBA00001968"/>
    </source>
</evidence>
<dbReference type="InterPro" id="IPR027805">
    <property type="entry name" value="Transposase_HTH_dom"/>
</dbReference>
<dbReference type="GO" id="GO:0046872">
    <property type="term" value="F:metal ion binding"/>
    <property type="evidence" value="ECO:0007669"/>
    <property type="project" value="UniProtKB-KW"/>
</dbReference>
<dbReference type="InterPro" id="IPR027806">
    <property type="entry name" value="HARBI1_dom"/>
</dbReference>
<reference evidence="4" key="1">
    <citation type="submission" date="2020-04" db="EMBL/GenBank/DDBJ databases">
        <authorList>
            <person name="Alioto T."/>
            <person name="Alioto T."/>
            <person name="Gomez Garrido J."/>
        </authorList>
    </citation>
    <scope>NUCLEOTIDE SEQUENCE</scope>
    <source>
        <strain evidence="4">A484AB</strain>
    </source>
</reference>
<keyword evidence="5" id="KW-1185">Reference proteome</keyword>
<dbReference type="PANTHER" id="PTHR23080:SF141">
    <property type="entry name" value="TRANSPOSASE HELIX-TURN-HELIX DOMAIN-CONTAINING PROTEIN"/>
    <property type="match status" value="1"/>
</dbReference>
<organism evidence="4 5">
    <name type="scientific">Paramuricea clavata</name>
    <name type="common">Red gorgonian</name>
    <name type="synonym">Violescent sea-whip</name>
    <dbReference type="NCBI Taxonomy" id="317549"/>
    <lineage>
        <taxon>Eukaryota</taxon>
        <taxon>Metazoa</taxon>
        <taxon>Cnidaria</taxon>
        <taxon>Anthozoa</taxon>
        <taxon>Octocorallia</taxon>
        <taxon>Malacalcyonacea</taxon>
        <taxon>Plexauridae</taxon>
        <taxon>Paramuricea</taxon>
    </lineage>
</organism>
<evidence type="ECO:0000256" key="2">
    <source>
        <dbReference type="ARBA" id="ARBA00022723"/>
    </source>
</evidence>
<accession>A0A6S7G3R7</accession>
<dbReference type="OrthoDB" id="5954601at2759"/>
<sequence length="334" mass="38160">MDMEQSKTEKNPPDNEHLRQYLDSEQSEELRNTSETEHSLTGFRPKATNMNYWKGEAQVQKEKQSLNRSGRLAYVLGVFDDAGIEPPTFKSGPKRKLNLEDELLLTLMKLRLGLHVDDLAFRFKISRALGSEIFATWVRFMSKELRWLIMWPSKGQIRRVYPNVRCIIDSAEVFTETPSALDVQATLLSEHKHRTTIKFLVAITPNGAPSYVSSCYGGRATDKFIVQDCGFLKLLQPFDQVMTDRGFKIREELMMYLADLCIPPSSRDGMQMTSEQVKETSRIGNIRIYVEQAIGRLKSYNIIKHELPMNCLPLCKDIVGVVSALTCLQDPLCK</sequence>
<comment type="cofactor">
    <cofactor evidence="1">
        <name>a divalent metal cation</name>
        <dbReference type="ChEBI" id="CHEBI:60240"/>
    </cofactor>
</comment>
<evidence type="ECO:0000313" key="4">
    <source>
        <dbReference type="EMBL" id="CAB3983489.1"/>
    </source>
</evidence>
<evidence type="ECO:0000256" key="3">
    <source>
        <dbReference type="SAM" id="MobiDB-lite"/>
    </source>
</evidence>
<gene>
    <name evidence="4" type="ORF">PACLA_8A072676</name>
</gene>
<dbReference type="PANTHER" id="PTHR23080">
    <property type="entry name" value="THAP DOMAIN PROTEIN"/>
    <property type="match status" value="1"/>
</dbReference>
<comment type="caution">
    <text evidence="4">The sequence shown here is derived from an EMBL/GenBank/DDBJ whole genome shotgun (WGS) entry which is preliminary data.</text>
</comment>
<feature type="compositionally biased region" description="Basic and acidic residues" evidence="3">
    <location>
        <begin position="1"/>
        <end position="38"/>
    </location>
</feature>
<dbReference type="Proteomes" id="UP001152795">
    <property type="component" value="Unassembled WGS sequence"/>
</dbReference>
<dbReference type="Pfam" id="PF13613">
    <property type="entry name" value="HTH_Tnp_4"/>
    <property type="match status" value="1"/>
</dbReference>
<dbReference type="Pfam" id="PF13359">
    <property type="entry name" value="DDE_Tnp_4"/>
    <property type="match status" value="1"/>
</dbReference>
<feature type="region of interest" description="Disordered" evidence="3">
    <location>
        <begin position="1"/>
        <end position="42"/>
    </location>
</feature>